<evidence type="ECO:0000313" key="4">
    <source>
        <dbReference type="Proteomes" id="UP000278222"/>
    </source>
</evidence>
<evidence type="ECO:0000256" key="1">
    <source>
        <dbReference type="ARBA" id="ARBA00006484"/>
    </source>
</evidence>
<dbReference type="Pfam" id="PF13561">
    <property type="entry name" value="adh_short_C2"/>
    <property type="match status" value="1"/>
</dbReference>
<dbReference type="SMART" id="SM00822">
    <property type="entry name" value="PKS_KR"/>
    <property type="match status" value="1"/>
</dbReference>
<dbReference type="RefSeq" id="WP_123688244.1">
    <property type="nucleotide sequence ID" value="NZ_AP019700.1"/>
</dbReference>
<name>A0A3N1MFP0_9PROT</name>
<dbReference type="InterPro" id="IPR057326">
    <property type="entry name" value="KR_dom"/>
</dbReference>
<dbReference type="FunFam" id="3.40.50.720:FF:000084">
    <property type="entry name" value="Short-chain dehydrogenase reductase"/>
    <property type="match status" value="1"/>
</dbReference>
<evidence type="ECO:0000313" key="3">
    <source>
        <dbReference type="EMBL" id="ROQ01490.1"/>
    </source>
</evidence>
<reference evidence="3 4" key="1">
    <citation type="submission" date="2018-11" db="EMBL/GenBank/DDBJ databases">
        <title>Genomic Encyclopedia of Type Strains, Phase IV (KMG-IV): sequencing the most valuable type-strain genomes for metagenomic binning, comparative biology and taxonomic classification.</title>
        <authorList>
            <person name="Goeker M."/>
        </authorList>
    </citation>
    <scope>NUCLEOTIDE SEQUENCE [LARGE SCALE GENOMIC DNA]</scope>
    <source>
        <strain evidence="3 4">DSM 5900</strain>
    </source>
</reference>
<gene>
    <name evidence="3" type="ORF">EDC65_0669</name>
</gene>
<dbReference type="PRINTS" id="PR00081">
    <property type="entry name" value="GDHRDH"/>
</dbReference>
<dbReference type="OrthoDB" id="9780084at2"/>
<dbReference type="PANTHER" id="PTHR42760">
    <property type="entry name" value="SHORT-CHAIN DEHYDROGENASES/REDUCTASES FAMILY MEMBER"/>
    <property type="match status" value="1"/>
</dbReference>
<keyword evidence="4" id="KW-1185">Reference proteome</keyword>
<dbReference type="PROSITE" id="PS00061">
    <property type="entry name" value="ADH_SHORT"/>
    <property type="match status" value="1"/>
</dbReference>
<dbReference type="GO" id="GO:0016616">
    <property type="term" value="F:oxidoreductase activity, acting on the CH-OH group of donors, NAD or NADP as acceptor"/>
    <property type="evidence" value="ECO:0007669"/>
    <property type="project" value="TreeGrafter"/>
</dbReference>
<dbReference type="InterPro" id="IPR002347">
    <property type="entry name" value="SDR_fam"/>
</dbReference>
<comment type="similarity">
    <text evidence="1">Belongs to the short-chain dehydrogenases/reductases (SDR) family.</text>
</comment>
<dbReference type="Gene3D" id="3.40.50.720">
    <property type="entry name" value="NAD(P)-binding Rossmann-like Domain"/>
    <property type="match status" value="1"/>
</dbReference>
<dbReference type="AlphaFoldDB" id="A0A3N1MFP0"/>
<dbReference type="GO" id="GO:0048038">
    <property type="term" value="F:quinone binding"/>
    <property type="evidence" value="ECO:0007669"/>
    <property type="project" value="TreeGrafter"/>
</dbReference>
<dbReference type="PRINTS" id="PR00080">
    <property type="entry name" value="SDRFAMILY"/>
</dbReference>
<dbReference type="Proteomes" id="UP000278222">
    <property type="component" value="Unassembled WGS sequence"/>
</dbReference>
<dbReference type="GO" id="GO:0006633">
    <property type="term" value="P:fatty acid biosynthetic process"/>
    <property type="evidence" value="ECO:0007669"/>
    <property type="project" value="TreeGrafter"/>
</dbReference>
<proteinExistence type="inferred from homology"/>
<accession>A0A3N1MFP0</accession>
<dbReference type="SUPFAM" id="SSF51735">
    <property type="entry name" value="NAD(P)-binding Rossmann-fold domains"/>
    <property type="match status" value="1"/>
</dbReference>
<protein>
    <submittedName>
        <fullName evidence="3">Meso-butanediol dehydrogenase/(S,S)-butanediol dehydrogenase/diacetyl reductase</fullName>
    </submittedName>
</protein>
<dbReference type="InterPro" id="IPR036291">
    <property type="entry name" value="NAD(P)-bd_dom_sf"/>
</dbReference>
<sequence>MPATLAGRSIIVTGAGRGIGAALARGLAAEGAHLLAADRDEAGARAVADGINADGGRAVPFAVDVVQRDQVRAMVAAAVSAFGRLDVIFNNAGIAQARPFLSITEEDWRQVTDVNALGCLIGMQEAARQMIAQGGGGKIVNTASIAGRRGSPNLAHYSASKFAVVSLTQSGAGALGRHGITVNAICPGIIATDMWTDIEQGHRETGLTSRDNEAFETAAARIALGRTATPQDLVGMACFLASSGSDYVNGQSLVVDGGLVMM</sequence>
<feature type="domain" description="Ketoreductase" evidence="2">
    <location>
        <begin position="8"/>
        <end position="188"/>
    </location>
</feature>
<dbReference type="EMBL" id="RJKX01000011">
    <property type="protein sequence ID" value="ROQ01490.1"/>
    <property type="molecule type" value="Genomic_DNA"/>
</dbReference>
<dbReference type="InterPro" id="IPR020904">
    <property type="entry name" value="Sc_DH/Rdtase_CS"/>
</dbReference>
<dbReference type="PANTHER" id="PTHR42760:SF121">
    <property type="entry name" value="3-OXOACYL-(ACYL-CARRIER-PROTEIN) REDUCTASE"/>
    <property type="match status" value="1"/>
</dbReference>
<dbReference type="NCBIfam" id="NF005559">
    <property type="entry name" value="PRK07231.1"/>
    <property type="match status" value="1"/>
</dbReference>
<organism evidence="3 4">
    <name type="scientific">Stella humosa</name>
    <dbReference type="NCBI Taxonomy" id="94"/>
    <lineage>
        <taxon>Bacteria</taxon>
        <taxon>Pseudomonadati</taxon>
        <taxon>Pseudomonadota</taxon>
        <taxon>Alphaproteobacteria</taxon>
        <taxon>Rhodospirillales</taxon>
        <taxon>Stellaceae</taxon>
        <taxon>Stella</taxon>
    </lineage>
</organism>
<evidence type="ECO:0000259" key="2">
    <source>
        <dbReference type="SMART" id="SM00822"/>
    </source>
</evidence>
<comment type="caution">
    <text evidence="3">The sequence shown here is derived from an EMBL/GenBank/DDBJ whole genome shotgun (WGS) entry which is preliminary data.</text>
</comment>